<dbReference type="InterPro" id="IPR036856">
    <property type="entry name" value="Ald_Oxase/Xan_DH_a/b_sf"/>
</dbReference>
<keyword evidence="1" id="KW-0500">Molybdenum</keyword>
<dbReference type="AlphaFoldDB" id="A0A934JYW3"/>
<dbReference type="GO" id="GO:0005506">
    <property type="term" value="F:iron ion binding"/>
    <property type="evidence" value="ECO:0007669"/>
    <property type="project" value="InterPro"/>
</dbReference>
<dbReference type="PANTHER" id="PTHR11908:SF132">
    <property type="entry name" value="ALDEHYDE OXIDASE 1-RELATED"/>
    <property type="match status" value="1"/>
</dbReference>
<dbReference type="PANTHER" id="PTHR11908">
    <property type="entry name" value="XANTHINE DEHYDROGENASE"/>
    <property type="match status" value="1"/>
</dbReference>
<evidence type="ECO:0000256" key="1">
    <source>
        <dbReference type="ARBA" id="ARBA00022505"/>
    </source>
</evidence>
<feature type="domain" description="Aldehyde oxidase/xanthine dehydrogenase a/b hammerhead" evidence="3">
    <location>
        <begin position="20"/>
        <end position="130"/>
    </location>
</feature>
<gene>
    <name evidence="4" type="ORF">JF922_01210</name>
</gene>
<dbReference type="RefSeq" id="WP_338198524.1">
    <property type="nucleotide sequence ID" value="NZ_JAEKNR010000017.1"/>
</dbReference>
<organism evidence="4 5">
    <name type="scientific">Candidatus Nephthysia bennettiae</name>
    <dbReference type="NCBI Taxonomy" id="3127016"/>
    <lineage>
        <taxon>Bacteria</taxon>
        <taxon>Bacillati</taxon>
        <taxon>Candidatus Dormiibacterota</taxon>
        <taxon>Candidatus Dormibacteria</taxon>
        <taxon>Candidatus Dormibacterales</taxon>
        <taxon>Candidatus Dormibacteraceae</taxon>
        <taxon>Candidatus Nephthysia</taxon>
    </lineage>
</organism>
<keyword evidence="2" id="KW-0560">Oxidoreductase</keyword>
<comment type="caution">
    <text evidence="4">The sequence shown here is derived from an EMBL/GenBank/DDBJ whole genome shotgun (WGS) entry which is preliminary data.</text>
</comment>
<dbReference type="Pfam" id="PF01315">
    <property type="entry name" value="Ald_Xan_dh_C"/>
    <property type="match status" value="1"/>
</dbReference>
<dbReference type="InterPro" id="IPR016208">
    <property type="entry name" value="Ald_Oxase/xanthine_DH-like"/>
</dbReference>
<proteinExistence type="predicted"/>
<dbReference type="EMBL" id="JAEKNR010000017">
    <property type="protein sequence ID" value="MBJ7596694.1"/>
    <property type="molecule type" value="Genomic_DNA"/>
</dbReference>
<dbReference type="Gene3D" id="3.30.365.10">
    <property type="entry name" value="Aldehyde oxidase/xanthine dehydrogenase, molybdopterin binding domain"/>
    <property type="match status" value="4"/>
</dbReference>
<dbReference type="SMART" id="SM01008">
    <property type="entry name" value="Ald_Xan_dh_C"/>
    <property type="match status" value="1"/>
</dbReference>
<dbReference type="Pfam" id="PF20256">
    <property type="entry name" value="MoCoBD_2"/>
    <property type="match status" value="1"/>
</dbReference>
<evidence type="ECO:0000313" key="5">
    <source>
        <dbReference type="Proteomes" id="UP000612893"/>
    </source>
</evidence>
<dbReference type="InterPro" id="IPR008274">
    <property type="entry name" value="AldOxase/xan_DH_MoCoBD1"/>
</dbReference>
<dbReference type="Proteomes" id="UP000612893">
    <property type="component" value="Unassembled WGS sequence"/>
</dbReference>
<dbReference type="InterPro" id="IPR046867">
    <property type="entry name" value="AldOxase/xan_DH_MoCoBD2"/>
</dbReference>
<dbReference type="SUPFAM" id="SSF56003">
    <property type="entry name" value="Molybdenum cofactor-binding domain"/>
    <property type="match status" value="1"/>
</dbReference>
<keyword evidence="5" id="KW-1185">Reference proteome</keyword>
<evidence type="ECO:0000313" key="4">
    <source>
        <dbReference type="EMBL" id="MBJ7596694.1"/>
    </source>
</evidence>
<dbReference type="GO" id="GO:0016491">
    <property type="term" value="F:oxidoreductase activity"/>
    <property type="evidence" value="ECO:0007669"/>
    <property type="project" value="UniProtKB-KW"/>
</dbReference>
<dbReference type="InterPro" id="IPR037165">
    <property type="entry name" value="AldOxase/xan_DH_Mopterin-bd_sf"/>
</dbReference>
<accession>A0A934JYW3</accession>
<dbReference type="SUPFAM" id="SSF54665">
    <property type="entry name" value="CO dehydrogenase molybdoprotein N-domain-like"/>
    <property type="match status" value="1"/>
</dbReference>
<sequence>MPGSILGTRVIRVEDPDLLMGRGSFVDDVHVEGLTSLAFVRSPIPHGRISGIDVSAARAHPGVVAVLTAADLDIAPYHYFMVLNERCARPPLADGKVRFAGEPVAAVIAETKAAAADAAQLVEVDYDPLPAVAGAEEALAPGAPLQFEELGTNLAAGSREDDDADPLAGAALVVRARLENQRVAVVPMEGNAILAIPAAGTAEHDLTVYVSTQMPHGFAEASARILGMDRARLRVIAPHVGGGFGGKAGVTPEHAVAMAAARSLGRPVSWIETRYENLLTMHGRSQVQYVEMGLDRDGAITGLRCRVIGDAGAYAGFGGGLAIGPTYHMAQGTYRVPWLAYDVAIALTNTAPVGAFRGAGRPEAAAMLERVLDIAADELDIDPVEIRRRNFLQPSEFPLTTLTGAPYDSGDYERSLDKAVALAGYDQLRAEQAARRERGERQLLGIGVASYVEVTGGAGEEYGQVEVAADGTASIRVGTSAHGQGHATAFGMLVADRLGIPMSSITFIQSDTAMVPRGSGTGGSRSLQLGGNAVRAAAEEVLDQGRALAASLLEASPADIAVMGDGLIGVAGVPARALRWSELAQAAEGNGSRLSAAVDFHSPGATYPFGTHVAVVEVDLDTGLVRPLRHVAVDDCGRILNPLLVTGQQHGGIAQGMAQALWEEVIYGSDGTPLTASLVDYGMPCAAELPPIEAANTETPTPLNPLGAKGIGESGTLGSMPAVQNAVVDALSHLGVRHIDMPCTPDRVWQALESAAAGQTPNLWREPPAIFAELPRRGSTASPEAAGADI</sequence>
<dbReference type="Pfam" id="PF02738">
    <property type="entry name" value="MoCoBD_1"/>
    <property type="match status" value="1"/>
</dbReference>
<evidence type="ECO:0000256" key="2">
    <source>
        <dbReference type="ARBA" id="ARBA00023002"/>
    </source>
</evidence>
<dbReference type="Gene3D" id="3.90.1170.50">
    <property type="entry name" value="Aldehyde oxidase/xanthine dehydrogenase, a/b hammerhead"/>
    <property type="match status" value="1"/>
</dbReference>
<protein>
    <submittedName>
        <fullName evidence="4">Xanthine dehydrogenase family protein molybdopterin-binding subunit</fullName>
    </submittedName>
</protein>
<evidence type="ECO:0000259" key="3">
    <source>
        <dbReference type="SMART" id="SM01008"/>
    </source>
</evidence>
<dbReference type="InterPro" id="IPR000674">
    <property type="entry name" value="Ald_Oxase/Xan_DH_a/b"/>
</dbReference>
<reference evidence="4" key="1">
    <citation type="submission" date="2020-10" db="EMBL/GenBank/DDBJ databases">
        <title>Ca. Dormibacterota MAGs.</title>
        <authorList>
            <person name="Montgomery K."/>
        </authorList>
    </citation>
    <scope>NUCLEOTIDE SEQUENCE [LARGE SCALE GENOMIC DNA]</scope>
    <source>
        <strain evidence="4">SC8812_S17_10</strain>
    </source>
</reference>
<name>A0A934JYW3_9BACT</name>